<keyword evidence="3 6" id="KW-0012">Acyltransferase</keyword>
<dbReference type="PANTHER" id="PTHR42681:SF1">
    <property type="entry name" value="MALONYL-COA-ACYL CARRIER PROTEIN TRANSACYLASE, MITOCHONDRIAL"/>
    <property type="match status" value="1"/>
</dbReference>
<dbReference type="GO" id="GO:0004314">
    <property type="term" value="F:[acyl-carrier-protein] S-malonyltransferase activity"/>
    <property type="evidence" value="ECO:0007669"/>
    <property type="project" value="UniProtKB-EC"/>
</dbReference>
<dbReference type="SUPFAM" id="SSF52151">
    <property type="entry name" value="FabD/lysophospholipase-like"/>
    <property type="match status" value="1"/>
</dbReference>
<dbReference type="EC" id="2.3.1.39" evidence="1"/>
<accession>A0A2K9J0J0</accession>
<gene>
    <name evidence="6" type="primary">fenF</name>
    <name evidence="6" type="ORF">A21D_02431</name>
</gene>
<dbReference type="InterPro" id="IPR014043">
    <property type="entry name" value="Acyl_transferase_dom"/>
</dbReference>
<evidence type="ECO:0000313" key="7">
    <source>
        <dbReference type="Proteomes" id="UP000234237"/>
    </source>
</evidence>
<evidence type="ECO:0000256" key="4">
    <source>
        <dbReference type="ARBA" id="ARBA00048462"/>
    </source>
</evidence>
<evidence type="ECO:0000256" key="1">
    <source>
        <dbReference type="ARBA" id="ARBA00013258"/>
    </source>
</evidence>
<dbReference type="STRING" id="302167.GCA_900166595_01235"/>
<feature type="domain" description="Malonyl-CoA:ACP transacylase (MAT)" evidence="5">
    <location>
        <begin position="6"/>
        <end position="306"/>
    </location>
</feature>
<dbReference type="AlphaFoldDB" id="A0A2K9J0J0"/>
<dbReference type="Gene3D" id="3.30.70.250">
    <property type="entry name" value="Malonyl-CoA ACP transacylase, ACP-binding"/>
    <property type="match status" value="1"/>
</dbReference>
<reference evidence="7" key="1">
    <citation type="submission" date="2016-11" db="EMBL/GenBank/DDBJ databases">
        <title>Complete genome sequence of Virgibacillus pantothenticus 21D, a halophilic bacterium isolated from the deep hypersaline anoxic basin Discovery in the Mediterranean Sea.</title>
        <authorList>
            <person name="Zeaiter Z."/>
            <person name="Booth J.M."/>
            <person name="Prosdocimi E.M."/>
            <person name="Mapelli F."/>
            <person name="Fusi M."/>
            <person name="Daffonchio D."/>
            <person name="Borin S."/>
            <person name="Crotti E."/>
        </authorList>
    </citation>
    <scope>NUCLEOTIDE SEQUENCE [LARGE SCALE GENOMIC DNA]</scope>
    <source>
        <strain evidence="7">21D</strain>
    </source>
</reference>
<dbReference type="InterPro" id="IPR016036">
    <property type="entry name" value="Malonyl_transacylase_ACP-bd"/>
</dbReference>
<evidence type="ECO:0000259" key="5">
    <source>
        <dbReference type="SMART" id="SM00827"/>
    </source>
</evidence>
<dbReference type="KEGG" id="vpn:A21D_02431"/>
<dbReference type="GO" id="GO:0006633">
    <property type="term" value="P:fatty acid biosynthetic process"/>
    <property type="evidence" value="ECO:0007669"/>
    <property type="project" value="TreeGrafter"/>
</dbReference>
<sequence length="414" mass="46919">MKTAIVFPGQGSQYTNMGRFLYENHKIARRLYDEASEILGYNLLVACENKSGELNDTNITQPAILVYSIASWEIFKELNQVEEIYFSGHSLGELTAAVCGEAISFSEAVKLVQLRAKLMSQCGADGGMMVCFGLNYTEVESICKEVSTNNNHVTIANYNMKDQLVLSGHQDALYRVAEILNGQGAVTKKLDVSVPAHSQLMLPAKDGFREALRKIQKKDSKYPIYSCITGEPYIHSNDIVNQLSEQLTEGVQWPVVMDELIREGVRHFIEIGPKTVLTKIIEAEYPNVFVSPYNEINGYHTLFHSETQSYSMNDIISFLQASLRIIVGTPIKIKIEQSKFEKEIHAPFIELRQELGKLKKNNRPQIDSIYSKKLSNQFFSILFNKGFNREETVDLLKSSIRDKNILARIHKLYI</sequence>
<evidence type="ECO:0000256" key="3">
    <source>
        <dbReference type="ARBA" id="ARBA00023315"/>
    </source>
</evidence>
<dbReference type="InterPro" id="IPR001227">
    <property type="entry name" value="Ac_transferase_dom_sf"/>
</dbReference>
<keyword evidence="2 6" id="KW-0808">Transferase</keyword>
<dbReference type="Gene3D" id="3.40.366.10">
    <property type="entry name" value="Malonyl-Coenzyme A Acyl Carrier Protein, domain 2"/>
    <property type="match status" value="1"/>
</dbReference>
<organism evidence="6 7">
    <name type="scientific">Virgibacillus dokdonensis</name>
    <dbReference type="NCBI Taxonomy" id="302167"/>
    <lineage>
        <taxon>Bacteria</taxon>
        <taxon>Bacillati</taxon>
        <taxon>Bacillota</taxon>
        <taxon>Bacilli</taxon>
        <taxon>Bacillales</taxon>
        <taxon>Bacillaceae</taxon>
        <taxon>Virgibacillus</taxon>
    </lineage>
</organism>
<dbReference type="InterPro" id="IPR016035">
    <property type="entry name" value="Acyl_Trfase/lysoPLipase"/>
</dbReference>
<dbReference type="RefSeq" id="WP_237342705.1">
    <property type="nucleotide sequence ID" value="NZ_CP018622.1"/>
</dbReference>
<evidence type="ECO:0000256" key="2">
    <source>
        <dbReference type="ARBA" id="ARBA00022679"/>
    </source>
</evidence>
<proteinExistence type="predicted"/>
<dbReference type="SUPFAM" id="SSF55048">
    <property type="entry name" value="Probable ACP-binding domain of malonyl-CoA ACP transacylase"/>
    <property type="match status" value="1"/>
</dbReference>
<dbReference type="PANTHER" id="PTHR42681">
    <property type="entry name" value="MALONYL-COA-ACYL CARRIER PROTEIN TRANSACYLASE, MITOCHONDRIAL"/>
    <property type="match status" value="1"/>
</dbReference>
<dbReference type="InterPro" id="IPR050858">
    <property type="entry name" value="Mal-CoA-ACP_Trans/PKS_FabD"/>
</dbReference>
<protein>
    <recommendedName>
        <fullName evidence="1">[acyl-carrier-protein] S-malonyltransferase</fullName>
        <ecNumber evidence="1">2.3.1.39</ecNumber>
    </recommendedName>
</protein>
<evidence type="ECO:0000313" key="6">
    <source>
        <dbReference type="EMBL" id="AUJ25478.1"/>
    </source>
</evidence>
<dbReference type="SMART" id="SM00827">
    <property type="entry name" value="PKS_AT"/>
    <property type="match status" value="1"/>
</dbReference>
<dbReference type="Pfam" id="PF00698">
    <property type="entry name" value="Acyl_transf_1"/>
    <property type="match status" value="1"/>
</dbReference>
<name>A0A2K9J0J0_9BACI</name>
<dbReference type="Proteomes" id="UP000234237">
    <property type="component" value="Chromosome"/>
</dbReference>
<dbReference type="EMBL" id="CP018622">
    <property type="protein sequence ID" value="AUJ25478.1"/>
    <property type="molecule type" value="Genomic_DNA"/>
</dbReference>
<comment type="catalytic activity">
    <reaction evidence="4">
        <text>holo-[ACP] + malonyl-CoA = malonyl-[ACP] + CoA</text>
        <dbReference type="Rhea" id="RHEA:41792"/>
        <dbReference type="Rhea" id="RHEA-COMP:9623"/>
        <dbReference type="Rhea" id="RHEA-COMP:9685"/>
        <dbReference type="ChEBI" id="CHEBI:57287"/>
        <dbReference type="ChEBI" id="CHEBI:57384"/>
        <dbReference type="ChEBI" id="CHEBI:64479"/>
        <dbReference type="ChEBI" id="CHEBI:78449"/>
        <dbReference type="EC" id="2.3.1.39"/>
    </reaction>
</comment>